<dbReference type="AlphaFoldDB" id="A0A251X861"/>
<dbReference type="OrthoDB" id="9811849at2"/>
<proteinExistence type="predicted"/>
<dbReference type="Pfam" id="PF12796">
    <property type="entry name" value="Ank_2"/>
    <property type="match status" value="1"/>
</dbReference>
<dbReference type="InterPro" id="IPR036770">
    <property type="entry name" value="Ankyrin_rpt-contain_sf"/>
</dbReference>
<dbReference type="Pfam" id="PF00023">
    <property type="entry name" value="Ank"/>
    <property type="match status" value="1"/>
</dbReference>
<keyword evidence="2 3" id="KW-0040">ANK repeat</keyword>
<keyword evidence="5" id="KW-1185">Reference proteome</keyword>
<dbReference type="RefSeq" id="WP_086487973.1">
    <property type="nucleotide sequence ID" value="NZ_MSLT01000012.1"/>
</dbReference>
<name>A0A251X861_9GAMM</name>
<dbReference type="Gene3D" id="1.25.40.20">
    <property type="entry name" value="Ankyrin repeat-containing domain"/>
    <property type="match status" value="1"/>
</dbReference>
<dbReference type="PROSITE" id="PS50088">
    <property type="entry name" value="ANK_REPEAT"/>
    <property type="match status" value="1"/>
</dbReference>
<keyword evidence="1" id="KW-0677">Repeat</keyword>
<dbReference type="Proteomes" id="UP000194798">
    <property type="component" value="Unassembled WGS sequence"/>
</dbReference>
<evidence type="ECO:0000256" key="2">
    <source>
        <dbReference type="ARBA" id="ARBA00023043"/>
    </source>
</evidence>
<dbReference type="PROSITE" id="PS50297">
    <property type="entry name" value="ANK_REP_REGION"/>
    <property type="match status" value="1"/>
</dbReference>
<comment type="caution">
    <text evidence="4">The sequence shown here is derived from an EMBL/GenBank/DDBJ whole genome shotgun (WGS) entry which is preliminary data.</text>
</comment>
<dbReference type="EMBL" id="MSLT01000012">
    <property type="protein sequence ID" value="OUD14186.1"/>
    <property type="molecule type" value="Genomic_DNA"/>
</dbReference>
<evidence type="ECO:0000256" key="1">
    <source>
        <dbReference type="ARBA" id="ARBA00022737"/>
    </source>
</evidence>
<dbReference type="SMART" id="SM00248">
    <property type="entry name" value="ANK"/>
    <property type="match status" value="3"/>
</dbReference>
<reference evidence="4 5" key="1">
    <citation type="submission" date="2016-12" db="EMBL/GenBank/DDBJ databases">
        <title>Thioflexothrix psekupsii D3 genome sequencing and assembly.</title>
        <authorList>
            <person name="Fomenkov A."/>
            <person name="Vincze T."/>
            <person name="Grabovich M."/>
            <person name="Anton B.P."/>
            <person name="Dubinina G."/>
            <person name="Orlova M."/>
            <person name="Belousova E."/>
            <person name="Roberts R.J."/>
        </authorList>
    </citation>
    <scope>NUCLEOTIDE SEQUENCE [LARGE SCALE GENOMIC DNA]</scope>
    <source>
        <strain evidence="4">D3</strain>
    </source>
</reference>
<evidence type="ECO:0000313" key="5">
    <source>
        <dbReference type="Proteomes" id="UP000194798"/>
    </source>
</evidence>
<dbReference type="InterPro" id="IPR002110">
    <property type="entry name" value="Ankyrin_rpt"/>
</dbReference>
<organism evidence="4 5">
    <name type="scientific">Thioflexithrix psekupsensis</name>
    <dbReference type="NCBI Taxonomy" id="1570016"/>
    <lineage>
        <taxon>Bacteria</taxon>
        <taxon>Pseudomonadati</taxon>
        <taxon>Pseudomonadota</taxon>
        <taxon>Gammaproteobacteria</taxon>
        <taxon>Thiotrichales</taxon>
        <taxon>Thioflexithrix</taxon>
    </lineage>
</organism>
<dbReference type="PANTHER" id="PTHR24198">
    <property type="entry name" value="ANKYRIN REPEAT AND PROTEIN KINASE DOMAIN-CONTAINING PROTEIN"/>
    <property type="match status" value="1"/>
</dbReference>
<gene>
    <name evidence="4" type="ORF">TPSD3_07595</name>
</gene>
<protein>
    <submittedName>
        <fullName evidence="4">Uncharacterized protein</fullName>
    </submittedName>
</protein>
<accession>A0A251X861</accession>
<dbReference type="SUPFAM" id="SSF48403">
    <property type="entry name" value="Ankyrin repeat"/>
    <property type="match status" value="1"/>
</dbReference>
<evidence type="ECO:0000256" key="3">
    <source>
        <dbReference type="PROSITE-ProRule" id="PRU00023"/>
    </source>
</evidence>
<feature type="repeat" description="ANK" evidence="3">
    <location>
        <begin position="96"/>
        <end position="128"/>
    </location>
</feature>
<evidence type="ECO:0000313" key="4">
    <source>
        <dbReference type="EMBL" id="OUD14186.1"/>
    </source>
</evidence>
<sequence>MSYTPSSAVLTWLHSNGFTPDDWAKVDGYGNNALACAIMRNEVAIAEELLASGLIDINQCNHDGNNSLWFACFRDNITFIDRLVAAGVEIDHQNAAGATCLMYAASAGKIEVAKALLKHGADHRLKSQDDFTALDLASNREILKLLKPLYLEKSP</sequence>
<dbReference type="PANTHER" id="PTHR24198:SF165">
    <property type="entry name" value="ANKYRIN REPEAT-CONTAINING PROTEIN-RELATED"/>
    <property type="match status" value="1"/>
</dbReference>